<feature type="non-terminal residue" evidence="2">
    <location>
        <position position="71"/>
    </location>
</feature>
<feature type="transmembrane region" description="Helical" evidence="1">
    <location>
        <begin position="41"/>
        <end position="68"/>
    </location>
</feature>
<keyword evidence="1" id="KW-1133">Transmembrane helix</keyword>
<protein>
    <submittedName>
        <fullName evidence="2">Uncharacterized protein</fullName>
    </submittedName>
</protein>
<dbReference type="EMBL" id="BART01014813">
    <property type="protein sequence ID" value="GAG77406.1"/>
    <property type="molecule type" value="Genomic_DNA"/>
</dbReference>
<feature type="transmembrane region" description="Helical" evidence="1">
    <location>
        <begin position="12"/>
        <end position="35"/>
    </location>
</feature>
<proteinExistence type="predicted"/>
<evidence type="ECO:0000256" key="1">
    <source>
        <dbReference type="SAM" id="Phobius"/>
    </source>
</evidence>
<keyword evidence="1" id="KW-0812">Transmembrane</keyword>
<organism evidence="2">
    <name type="scientific">marine sediment metagenome</name>
    <dbReference type="NCBI Taxonomy" id="412755"/>
    <lineage>
        <taxon>unclassified sequences</taxon>
        <taxon>metagenomes</taxon>
        <taxon>ecological metagenomes</taxon>
    </lineage>
</organism>
<gene>
    <name evidence="2" type="ORF">S01H4_29215</name>
</gene>
<comment type="caution">
    <text evidence="2">The sequence shown here is derived from an EMBL/GenBank/DDBJ whole genome shotgun (WGS) entry which is preliminary data.</text>
</comment>
<name>X1BZ32_9ZZZZ</name>
<accession>X1BZ32</accession>
<dbReference type="AlphaFoldDB" id="X1BZ32"/>
<evidence type="ECO:0000313" key="2">
    <source>
        <dbReference type="EMBL" id="GAG77406.1"/>
    </source>
</evidence>
<sequence length="71" mass="7415">MVLIMTEINYSRVILIGVFISIIGGCIAFIGGVYVGNAMDIWNTLAGVFLAIAGGCVAAIGGFITSLFKKE</sequence>
<reference evidence="2" key="1">
    <citation type="journal article" date="2014" name="Front. Microbiol.">
        <title>High frequency of phylogenetically diverse reductive dehalogenase-homologous genes in deep subseafloor sedimentary metagenomes.</title>
        <authorList>
            <person name="Kawai M."/>
            <person name="Futagami T."/>
            <person name="Toyoda A."/>
            <person name="Takaki Y."/>
            <person name="Nishi S."/>
            <person name="Hori S."/>
            <person name="Arai W."/>
            <person name="Tsubouchi T."/>
            <person name="Morono Y."/>
            <person name="Uchiyama I."/>
            <person name="Ito T."/>
            <person name="Fujiyama A."/>
            <person name="Inagaki F."/>
            <person name="Takami H."/>
        </authorList>
    </citation>
    <scope>NUCLEOTIDE SEQUENCE</scope>
    <source>
        <strain evidence="2">Expedition CK06-06</strain>
    </source>
</reference>
<keyword evidence="1" id="KW-0472">Membrane</keyword>